<organism evidence="5 6">
    <name type="scientific">Candidatus Acidiferrum panamense</name>
    <dbReference type="NCBI Taxonomy" id="2741543"/>
    <lineage>
        <taxon>Bacteria</taxon>
        <taxon>Pseudomonadati</taxon>
        <taxon>Acidobacteriota</taxon>
        <taxon>Terriglobia</taxon>
        <taxon>Candidatus Acidiferrales</taxon>
        <taxon>Candidatus Acidiferrum</taxon>
    </lineage>
</organism>
<evidence type="ECO:0000313" key="5">
    <source>
        <dbReference type="EMBL" id="MBA0088716.1"/>
    </source>
</evidence>
<comment type="similarity">
    <text evidence="4">Belongs to the arginase family.</text>
</comment>
<evidence type="ECO:0000256" key="1">
    <source>
        <dbReference type="ARBA" id="ARBA00022723"/>
    </source>
</evidence>
<evidence type="ECO:0000256" key="3">
    <source>
        <dbReference type="ARBA" id="ARBA00023211"/>
    </source>
</evidence>
<evidence type="ECO:0000313" key="6">
    <source>
        <dbReference type="Proteomes" id="UP000567293"/>
    </source>
</evidence>
<dbReference type="EMBL" id="JACDQQ010002643">
    <property type="protein sequence ID" value="MBA0088716.1"/>
    <property type="molecule type" value="Genomic_DNA"/>
</dbReference>
<dbReference type="AlphaFoldDB" id="A0A7V8NWJ8"/>
<reference evidence="5" key="1">
    <citation type="submission" date="2020-06" db="EMBL/GenBank/DDBJ databases">
        <title>Legume-microbial interactions unlock mineral nutrients during tropical forest succession.</title>
        <authorList>
            <person name="Epihov D.Z."/>
        </authorList>
    </citation>
    <scope>NUCLEOTIDE SEQUENCE [LARGE SCALE GENOMIC DNA]</scope>
    <source>
        <strain evidence="5">Pan2503</strain>
    </source>
</reference>
<gene>
    <name evidence="5" type="ORF">HRJ53_27315</name>
</gene>
<dbReference type="PANTHER" id="PTHR43782:SF3">
    <property type="entry name" value="ARGINASE"/>
    <property type="match status" value="1"/>
</dbReference>
<protein>
    <submittedName>
        <fullName evidence="5">Arginase family protein</fullName>
    </submittedName>
</protein>
<dbReference type="PANTHER" id="PTHR43782">
    <property type="entry name" value="ARGINASE"/>
    <property type="match status" value="1"/>
</dbReference>
<dbReference type="InterPro" id="IPR006035">
    <property type="entry name" value="Ureohydrolase"/>
</dbReference>
<dbReference type="GO" id="GO:0004053">
    <property type="term" value="F:arginase activity"/>
    <property type="evidence" value="ECO:0007669"/>
    <property type="project" value="TreeGrafter"/>
</dbReference>
<sequence length="216" mass="23130">MAVKIVRQPKKIALIGAPSSAAAFSLGSEKAPAALRAAGLVDRLQTAGYEVIDHGDCAPRLFADDEDHRRARNLSEIVAGLNDLKLRAELAVKSGALVLVLGGDCAQAIGLLAAARRYYHHLNLLWVDRDGDLNTPASTPSGRIDGMVVAHILGKGAPELVRFWGEPPLVREPDVTLFGLERLDPPEQEYLAKSAMRHSYAGDIQLQGGTRAAQEA</sequence>
<dbReference type="SUPFAM" id="SSF52768">
    <property type="entry name" value="Arginase/deacetylase"/>
    <property type="match status" value="1"/>
</dbReference>
<evidence type="ECO:0000256" key="4">
    <source>
        <dbReference type="PROSITE-ProRule" id="PRU00742"/>
    </source>
</evidence>
<keyword evidence="6" id="KW-1185">Reference proteome</keyword>
<keyword evidence="3" id="KW-0464">Manganese</keyword>
<dbReference type="PROSITE" id="PS51409">
    <property type="entry name" value="ARGINASE_2"/>
    <property type="match status" value="1"/>
</dbReference>
<dbReference type="PRINTS" id="PR00116">
    <property type="entry name" value="ARGINASE"/>
</dbReference>
<evidence type="ECO:0000256" key="2">
    <source>
        <dbReference type="ARBA" id="ARBA00022801"/>
    </source>
</evidence>
<dbReference type="Gene3D" id="3.40.800.10">
    <property type="entry name" value="Ureohydrolase domain"/>
    <property type="match status" value="1"/>
</dbReference>
<dbReference type="GO" id="GO:0005737">
    <property type="term" value="C:cytoplasm"/>
    <property type="evidence" value="ECO:0007669"/>
    <property type="project" value="TreeGrafter"/>
</dbReference>
<accession>A0A7V8NWJ8</accession>
<proteinExistence type="inferred from homology"/>
<dbReference type="InterPro" id="IPR023696">
    <property type="entry name" value="Ureohydrolase_dom_sf"/>
</dbReference>
<comment type="caution">
    <text evidence="5">The sequence shown here is derived from an EMBL/GenBank/DDBJ whole genome shotgun (WGS) entry which is preliminary data.</text>
</comment>
<dbReference type="Pfam" id="PF00491">
    <property type="entry name" value="Arginase"/>
    <property type="match status" value="1"/>
</dbReference>
<dbReference type="GO" id="GO:0030145">
    <property type="term" value="F:manganese ion binding"/>
    <property type="evidence" value="ECO:0007669"/>
    <property type="project" value="TreeGrafter"/>
</dbReference>
<keyword evidence="2" id="KW-0378">Hydrolase</keyword>
<feature type="non-terminal residue" evidence="5">
    <location>
        <position position="216"/>
    </location>
</feature>
<dbReference type="Proteomes" id="UP000567293">
    <property type="component" value="Unassembled WGS sequence"/>
</dbReference>
<name>A0A7V8NWJ8_9BACT</name>
<keyword evidence="1" id="KW-0479">Metal-binding</keyword>